<dbReference type="EMBL" id="BSYO01000011">
    <property type="protein sequence ID" value="GMH12215.1"/>
    <property type="molecule type" value="Genomic_DNA"/>
</dbReference>
<evidence type="ECO:0000313" key="2">
    <source>
        <dbReference type="EMBL" id="GMH12215.1"/>
    </source>
</evidence>
<name>A0AAD3SIJ5_NEPGR</name>
<evidence type="ECO:0000313" key="3">
    <source>
        <dbReference type="Proteomes" id="UP001279734"/>
    </source>
</evidence>
<accession>A0AAD3SIJ5</accession>
<keyword evidence="1" id="KW-1133">Transmembrane helix</keyword>
<feature type="transmembrane region" description="Helical" evidence="1">
    <location>
        <begin position="37"/>
        <end position="58"/>
    </location>
</feature>
<protein>
    <submittedName>
        <fullName evidence="2">Uncharacterized protein</fullName>
    </submittedName>
</protein>
<dbReference type="Proteomes" id="UP001279734">
    <property type="component" value="Unassembled WGS sequence"/>
</dbReference>
<keyword evidence="1" id="KW-0812">Transmembrane</keyword>
<proteinExistence type="predicted"/>
<gene>
    <name evidence="2" type="ORF">Nepgr_014056</name>
</gene>
<comment type="caution">
    <text evidence="2">The sequence shown here is derived from an EMBL/GenBank/DDBJ whole genome shotgun (WGS) entry which is preliminary data.</text>
</comment>
<sequence>MVTSADIWWQPPGVLTFDVLEIFDAFAALDIKVMHDVYVQLSVDFLECFCVICCAHVLRLDVSSLMLFVLMLFAEELMCLCFIFVCPSPPLSFLLYKEHKKMAWKYALRIP</sequence>
<keyword evidence="3" id="KW-1185">Reference proteome</keyword>
<dbReference type="AlphaFoldDB" id="A0AAD3SIJ5"/>
<feature type="transmembrane region" description="Helical" evidence="1">
    <location>
        <begin position="65"/>
        <end position="85"/>
    </location>
</feature>
<keyword evidence="1" id="KW-0472">Membrane</keyword>
<evidence type="ECO:0000256" key="1">
    <source>
        <dbReference type="SAM" id="Phobius"/>
    </source>
</evidence>
<reference evidence="2" key="1">
    <citation type="submission" date="2023-05" db="EMBL/GenBank/DDBJ databases">
        <title>Nepenthes gracilis genome sequencing.</title>
        <authorList>
            <person name="Fukushima K."/>
        </authorList>
    </citation>
    <scope>NUCLEOTIDE SEQUENCE</scope>
    <source>
        <strain evidence="2">SING2019-196</strain>
    </source>
</reference>
<organism evidence="2 3">
    <name type="scientific">Nepenthes gracilis</name>
    <name type="common">Slender pitcher plant</name>
    <dbReference type="NCBI Taxonomy" id="150966"/>
    <lineage>
        <taxon>Eukaryota</taxon>
        <taxon>Viridiplantae</taxon>
        <taxon>Streptophyta</taxon>
        <taxon>Embryophyta</taxon>
        <taxon>Tracheophyta</taxon>
        <taxon>Spermatophyta</taxon>
        <taxon>Magnoliopsida</taxon>
        <taxon>eudicotyledons</taxon>
        <taxon>Gunneridae</taxon>
        <taxon>Pentapetalae</taxon>
        <taxon>Caryophyllales</taxon>
        <taxon>Nepenthaceae</taxon>
        <taxon>Nepenthes</taxon>
    </lineage>
</organism>